<evidence type="ECO:0000256" key="1">
    <source>
        <dbReference type="ARBA" id="ARBA00005495"/>
    </source>
</evidence>
<feature type="binding site" evidence="5">
    <location>
        <position position="91"/>
    </location>
    <ligand>
        <name>Zn(2+)</name>
        <dbReference type="ChEBI" id="CHEBI:29105"/>
        <label>2</label>
        <note>catalytic</note>
    </ligand>
</feature>
<comment type="similarity">
    <text evidence="1 5">Belongs to the Gfa family.</text>
</comment>
<dbReference type="OrthoDB" id="3446116at2759"/>
<dbReference type="EMBL" id="NKUJ01000468">
    <property type="protein sequence ID" value="RMJ04787.1"/>
    <property type="molecule type" value="Genomic_DNA"/>
</dbReference>
<comment type="catalytic activity">
    <reaction evidence="5">
        <text>S-(hydroxymethyl)glutathione = glutathione + formaldehyde</text>
        <dbReference type="Rhea" id="RHEA:22488"/>
        <dbReference type="ChEBI" id="CHEBI:16842"/>
        <dbReference type="ChEBI" id="CHEBI:57925"/>
        <dbReference type="ChEBI" id="CHEBI:58758"/>
        <dbReference type="EC" id="4.4.1.22"/>
    </reaction>
</comment>
<gene>
    <name evidence="7" type="ORF">CDV36_014538</name>
</gene>
<evidence type="ECO:0000256" key="5">
    <source>
        <dbReference type="HAMAP-Rule" id="MF_03142"/>
    </source>
</evidence>
<dbReference type="UniPathway" id="UPA00562">
    <property type="reaction ID" value="UER00621"/>
</dbReference>
<keyword evidence="3 5" id="KW-0862">Zinc</keyword>
<evidence type="ECO:0000256" key="4">
    <source>
        <dbReference type="ARBA" id="ARBA00023239"/>
    </source>
</evidence>
<evidence type="ECO:0000256" key="2">
    <source>
        <dbReference type="ARBA" id="ARBA00022723"/>
    </source>
</evidence>
<feature type="binding site" evidence="5">
    <location>
        <position position="68"/>
    </location>
    <ligand>
        <name>Zn(2+)</name>
        <dbReference type="ChEBI" id="CHEBI:29105"/>
        <label>1</label>
        <note>structural</note>
    </ligand>
</feature>
<organism evidence="7 8">
    <name type="scientific">Fusarium kuroshium</name>
    <dbReference type="NCBI Taxonomy" id="2010991"/>
    <lineage>
        <taxon>Eukaryota</taxon>
        <taxon>Fungi</taxon>
        <taxon>Dikarya</taxon>
        <taxon>Ascomycota</taxon>
        <taxon>Pezizomycotina</taxon>
        <taxon>Sordariomycetes</taxon>
        <taxon>Hypocreomycetidae</taxon>
        <taxon>Hypocreales</taxon>
        <taxon>Nectriaceae</taxon>
        <taxon>Fusarium</taxon>
        <taxon>Fusarium solani species complex</taxon>
    </lineage>
</organism>
<sequence>MSTPRSIVSKNKTPIAIAAALVSAAAVVTQVYRKSIAKAAAMSLPLHPSLNNGITKGSASFSGGKLRCKCSSSPVEVTLAGNVAHNHACGCSKCWKPEGAIFSVIGVIPKDQVSVTANADKLYIVDESAAIQRHACSSCGVHMYGRIEKEHPFKGLDFVHTELSSEKGWQEPQFAAFVSSIIEQGFDASKMDAVRAQFKSIGLETYDALSPPLMDAIASWTAQKAKI</sequence>
<keyword evidence="4 5" id="KW-0456">Lyase</keyword>
<dbReference type="Gene3D" id="3.90.1590.10">
    <property type="entry name" value="glutathione-dependent formaldehyde- activating enzyme (gfa)"/>
    <property type="match status" value="1"/>
</dbReference>
<name>A0A3M2RHI4_9HYPO</name>
<dbReference type="GO" id="GO:0046294">
    <property type="term" value="P:formaldehyde catabolic process"/>
    <property type="evidence" value="ECO:0007669"/>
    <property type="project" value="UniProtKB-UniRule"/>
</dbReference>
<dbReference type="PROSITE" id="PS51891">
    <property type="entry name" value="CENP_V_GFA"/>
    <property type="match status" value="1"/>
</dbReference>
<comment type="pathway">
    <text evidence="5">One-carbon metabolism; formaldehyde degradation; formate from formaldehyde (glutathione route): step 1/3.</text>
</comment>
<feature type="binding site" evidence="5">
    <location>
        <position position="70"/>
    </location>
    <ligand>
        <name>Zn(2+)</name>
        <dbReference type="ChEBI" id="CHEBI:29105"/>
        <label>1</label>
        <note>structural</note>
    </ligand>
</feature>
<proteinExistence type="inferred from homology"/>
<comment type="cofactor">
    <cofactor evidence="5">
        <name>Zn(2+)</name>
        <dbReference type="ChEBI" id="CHEBI:29105"/>
    </cofactor>
    <text evidence="5">Binds 2 Zn(2+) ions per subunit.</text>
</comment>
<protein>
    <recommendedName>
        <fullName evidence="5">Putative glutathione-dependent formaldehyde-activating enzyme</fullName>
        <ecNumber evidence="5">4.4.1.22</ecNumber>
    </recommendedName>
    <alternativeName>
        <fullName evidence="5">S-(hydroxymethyl)glutathione synthase</fullName>
    </alternativeName>
</protein>
<comment type="caution">
    <text evidence="7">The sequence shown here is derived from an EMBL/GenBank/DDBJ whole genome shotgun (WGS) entry which is preliminary data.</text>
</comment>
<dbReference type="Proteomes" id="UP000277212">
    <property type="component" value="Unassembled WGS sequence"/>
</dbReference>
<dbReference type="InterPro" id="IPR011057">
    <property type="entry name" value="Mss4-like_sf"/>
</dbReference>
<dbReference type="AlphaFoldDB" id="A0A3M2RHI4"/>
<dbReference type="EC" id="4.4.1.22" evidence="5"/>
<reference evidence="7 8" key="1">
    <citation type="submission" date="2017-06" db="EMBL/GenBank/DDBJ databases">
        <title>Comparative genomic analysis of Ambrosia Fusariam Clade fungi.</title>
        <authorList>
            <person name="Stajich J.E."/>
            <person name="Carrillo J."/>
            <person name="Kijimoto T."/>
            <person name="Eskalen A."/>
            <person name="O'Donnell K."/>
            <person name="Kasson M."/>
        </authorList>
    </citation>
    <scope>NUCLEOTIDE SEQUENCE [LARGE SCALE GENOMIC DNA]</scope>
    <source>
        <strain evidence="7">UCR3666</strain>
    </source>
</reference>
<keyword evidence="8" id="KW-1185">Reference proteome</keyword>
<dbReference type="Pfam" id="PF04828">
    <property type="entry name" value="GFA"/>
    <property type="match status" value="1"/>
</dbReference>
<evidence type="ECO:0000313" key="8">
    <source>
        <dbReference type="Proteomes" id="UP000277212"/>
    </source>
</evidence>
<dbReference type="PANTHER" id="PTHR33337:SF40">
    <property type="entry name" value="CENP-V_GFA DOMAIN-CONTAINING PROTEIN-RELATED"/>
    <property type="match status" value="1"/>
</dbReference>
<dbReference type="GO" id="GO:0008270">
    <property type="term" value="F:zinc ion binding"/>
    <property type="evidence" value="ECO:0007669"/>
    <property type="project" value="UniProtKB-UniRule"/>
</dbReference>
<evidence type="ECO:0000256" key="3">
    <source>
        <dbReference type="ARBA" id="ARBA00022833"/>
    </source>
</evidence>
<dbReference type="InterPro" id="IPR014185">
    <property type="entry name" value="Formald_GSH"/>
</dbReference>
<dbReference type="GO" id="GO:0051907">
    <property type="term" value="F:S-(hydroxymethyl)glutathione synthase activity"/>
    <property type="evidence" value="ECO:0007669"/>
    <property type="project" value="UniProtKB-UniRule"/>
</dbReference>
<evidence type="ECO:0000259" key="6">
    <source>
        <dbReference type="PROSITE" id="PS51891"/>
    </source>
</evidence>
<keyword evidence="2 5" id="KW-0479">Metal-binding</keyword>
<dbReference type="SUPFAM" id="SSF51316">
    <property type="entry name" value="Mss4-like"/>
    <property type="match status" value="1"/>
</dbReference>
<feature type="binding site" evidence="5">
    <location>
        <position position="139"/>
    </location>
    <ligand>
        <name>Zn(2+)</name>
        <dbReference type="ChEBI" id="CHEBI:29105"/>
        <label>1</label>
        <note>structural</note>
    </ligand>
</feature>
<feature type="domain" description="CENP-V/GFA" evidence="6">
    <location>
        <begin position="61"/>
        <end position="207"/>
    </location>
</feature>
<dbReference type="STRING" id="2010991.A0A3M2RHI4"/>
<feature type="binding site" evidence="5">
    <location>
        <position position="94"/>
    </location>
    <ligand>
        <name>Zn(2+)</name>
        <dbReference type="ChEBI" id="CHEBI:29105"/>
        <label>2</label>
        <note>catalytic</note>
    </ligand>
</feature>
<dbReference type="NCBIfam" id="TIGR02820">
    <property type="entry name" value="formald_GSH"/>
    <property type="match status" value="1"/>
</dbReference>
<dbReference type="HAMAP" id="MF_00723">
    <property type="entry name" value="Formald_GSH"/>
    <property type="match status" value="1"/>
</dbReference>
<comment type="function">
    <text evidence="5">Catalyzes the condensation of formaldehyde and glutathione to S-hydroxymethylglutathione.</text>
</comment>
<dbReference type="NCBIfam" id="NF003829">
    <property type="entry name" value="PRK05417.1"/>
    <property type="match status" value="1"/>
</dbReference>
<dbReference type="InterPro" id="IPR006913">
    <property type="entry name" value="CENP-V/GFA"/>
</dbReference>
<evidence type="ECO:0000313" key="7">
    <source>
        <dbReference type="EMBL" id="RMJ04787.1"/>
    </source>
</evidence>
<accession>A0A3M2RHI4</accession>
<dbReference type="PANTHER" id="PTHR33337">
    <property type="entry name" value="GFA DOMAIN-CONTAINING PROTEIN"/>
    <property type="match status" value="1"/>
</dbReference>
<feature type="binding site" evidence="5">
    <location>
        <position position="136"/>
    </location>
    <ligand>
        <name>Zn(2+)</name>
        <dbReference type="ChEBI" id="CHEBI:29105"/>
        <label>1</label>
        <note>structural</note>
    </ligand>
</feature>
<feature type="binding site" evidence="5">
    <location>
        <position position="89"/>
    </location>
    <ligand>
        <name>Zn(2+)</name>
        <dbReference type="ChEBI" id="CHEBI:29105"/>
        <label>2</label>
        <note>catalytic</note>
    </ligand>
</feature>